<sequence>MSETKADYVTIIIDTMLNSLSSAPSNPSIFKVGDHLRSINPKAYDPKIIAIGPFHHGKRHLQNMEQHKARYLKLVLQRKDESSVARYVTAMRHLEDRARKFYAEDIQLDEHEFVKMLLLDGCFIIEFLRKFQYKDYGDDDPIFQYGLIQSHLLDDLMVFENQIPFFIINSLFDTIKIDTGDKINSLIWPLLQNSIFPVKDLPEVPETQLHLLGIVHDLQCSSFAKRLSHIDSMEMENINSAKELQEAGIAFKKSKSDSLFDIEFKNKAMIIPVWEISDSTESLFRNMIAYEYYLTGSPQRYVADYVFFMHCLVHSPEDAKLLRRFGIISNFLGADEMVYRPPKE</sequence>
<evidence type="ECO:0000313" key="1">
    <source>
        <dbReference type="EMBL" id="KAL2457505.1"/>
    </source>
</evidence>
<dbReference type="Proteomes" id="UP001604336">
    <property type="component" value="Unassembled WGS sequence"/>
</dbReference>
<proteinExistence type="predicted"/>
<reference evidence="2" key="1">
    <citation type="submission" date="2024-07" db="EMBL/GenBank/DDBJ databases">
        <title>Two chromosome-level genome assemblies of Korean endemic species Abeliophyllum distichum and Forsythia ovata (Oleaceae).</title>
        <authorList>
            <person name="Jang H."/>
        </authorList>
    </citation>
    <scope>NUCLEOTIDE SEQUENCE [LARGE SCALE GENOMIC DNA]</scope>
</reference>
<keyword evidence="2" id="KW-1185">Reference proteome</keyword>
<dbReference type="PANTHER" id="PTHR31170">
    <property type="entry name" value="BNAC04G53230D PROTEIN"/>
    <property type="match status" value="1"/>
</dbReference>
<dbReference type="EMBL" id="JBFOLK010000056">
    <property type="protein sequence ID" value="KAL2457505.1"/>
    <property type="molecule type" value="Genomic_DNA"/>
</dbReference>
<comment type="caution">
    <text evidence="1">The sequence shown here is derived from an EMBL/GenBank/DDBJ whole genome shotgun (WGS) entry which is preliminary data.</text>
</comment>
<accession>A0ABD1P0V3</accession>
<name>A0ABD1P0V3_9LAMI</name>
<dbReference type="AlphaFoldDB" id="A0ABD1P0V3"/>
<dbReference type="PANTHER" id="PTHR31170:SF25">
    <property type="entry name" value="BNAA09G04570D PROTEIN"/>
    <property type="match status" value="1"/>
</dbReference>
<gene>
    <name evidence="1" type="ORF">Adt_46339</name>
</gene>
<evidence type="ECO:0000313" key="2">
    <source>
        <dbReference type="Proteomes" id="UP001604336"/>
    </source>
</evidence>
<organism evidence="1 2">
    <name type="scientific">Abeliophyllum distichum</name>
    <dbReference type="NCBI Taxonomy" id="126358"/>
    <lineage>
        <taxon>Eukaryota</taxon>
        <taxon>Viridiplantae</taxon>
        <taxon>Streptophyta</taxon>
        <taxon>Embryophyta</taxon>
        <taxon>Tracheophyta</taxon>
        <taxon>Spermatophyta</taxon>
        <taxon>Magnoliopsida</taxon>
        <taxon>eudicotyledons</taxon>
        <taxon>Gunneridae</taxon>
        <taxon>Pentapetalae</taxon>
        <taxon>asterids</taxon>
        <taxon>lamiids</taxon>
        <taxon>Lamiales</taxon>
        <taxon>Oleaceae</taxon>
        <taxon>Forsythieae</taxon>
        <taxon>Abeliophyllum</taxon>
    </lineage>
</organism>
<protein>
    <submittedName>
        <fullName evidence="1">Uncharacterized protein</fullName>
    </submittedName>
</protein>
<dbReference type="Pfam" id="PF03140">
    <property type="entry name" value="DUF247"/>
    <property type="match status" value="1"/>
</dbReference>
<dbReference type="InterPro" id="IPR004158">
    <property type="entry name" value="DUF247_pln"/>
</dbReference>